<dbReference type="RefSeq" id="WP_188339846.1">
    <property type="nucleotide sequence ID" value="NZ_CP061281.1"/>
</dbReference>
<feature type="compositionally biased region" description="Pro residues" evidence="9">
    <location>
        <begin position="157"/>
        <end position="171"/>
    </location>
</feature>
<accession>A0A7H1BEL6</accession>
<evidence type="ECO:0000256" key="6">
    <source>
        <dbReference type="ARBA" id="ARBA00023087"/>
    </source>
</evidence>
<feature type="region of interest" description="Disordered" evidence="9">
    <location>
        <begin position="148"/>
        <end position="217"/>
    </location>
</feature>
<evidence type="ECO:0000256" key="7">
    <source>
        <dbReference type="ARBA" id="ARBA00023088"/>
    </source>
</evidence>
<organism evidence="13 14">
    <name type="scientific">Streptomyces xanthii</name>
    <dbReference type="NCBI Taxonomy" id="2768069"/>
    <lineage>
        <taxon>Bacteria</taxon>
        <taxon>Bacillati</taxon>
        <taxon>Actinomycetota</taxon>
        <taxon>Actinomycetes</taxon>
        <taxon>Kitasatosporales</taxon>
        <taxon>Streptomycetaceae</taxon>
        <taxon>Streptomyces</taxon>
    </lineage>
</organism>
<gene>
    <name evidence="13" type="ORF">IAG42_28640</name>
</gene>
<evidence type="ECO:0000256" key="1">
    <source>
        <dbReference type="ARBA" id="ARBA00004191"/>
    </source>
</evidence>
<dbReference type="KEGG" id="sxn:IAG42_28640"/>
<keyword evidence="4 10" id="KW-0732">Signal</keyword>
<keyword evidence="7" id="KW-0572">Peptidoglycan-anchor</keyword>
<dbReference type="PROSITE" id="PS51884">
    <property type="entry name" value="CHAPLIN"/>
    <property type="match status" value="2"/>
</dbReference>
<evidence type="ECO:0000313" key="14">
    <source>
        <dbReference type="Proteomes" id="UP000516428"/>
    </source>
</evidence>
<evidence type="ECO:0000256" key="3">
    <source>
        <dbReference type="ARBA" id="ARBA00022525"/>
    </source>
</evidence>
<dbReference type="InterPro" id="IPR019931">
    <property type="entry name" value="LPXTG_anchor"/>
</dbReference>
<evidence type="ECO:0000256" key="8">
    <source>
        <dbReference type="PROSITE-ProRule" id="PRU01232"/>
    </source>
</evidence>
<reference evidence="13 14" key="1">
    <citation type="submission" date="2020-09" db="EMBL/GenBank/DDBJ databases">
        <title>A novel species.</title>
        <authorList>
            <person name="Gao J."/>
        </authorList>
    </citation>
    <scope>NUCLEOTIDE SEQUENCE [LARGE SCALE GENOMIC DNA]</scope>
    <source>
        <strain evidence="13 14">CRXT-Y-14</strain>
    </source>
</reference>
<comment type="subcellular location">
    <subcellularLocation>
        <location evidence="1">Secreted</location>
        <location evidence="1">Cell wall</location>
    </subcellularLocation>
</comment>
<keyword evidence="6 8" id="KW-0034">Amyloid</keyword>
<feature type="compositionally biased region" description="Polar residues" evidence="9">
    <location>
        <begin position="186"/>
        <end position="210"/>
    </location>
</feature>
<feature type="signal peptide" evidence="10">
    <location>
        <begin position="1"/>
        <end position="28"/>
    </location>
</feature>
<dbReference type="Pfam" id="PF03777">
    <property type="entry name" value="ChpA-C"/>
    <property type="match status" value="2"/>
</dbReference>
<feature type="chain" id="PRO_5028885221" evidence="10">
    <location>
        <begin position="29"/>
        <end position="241"/>
    </location>
</feature>
<keyword evidence="3" id="KW-0964">Secreted</keyword>
<dbReference type="AlphaFoldDB" id="A0A7H1BEL6"/>
<evidence type="ECO:0000256" key="9">
    <source>
        <dbReference type="SAM" id="MobiDB-lite"/>
    </source>
</evidence>
<dbReference type="PROSITE" id="PS50847">
    <property type="entry name" value="GRAM_POS_ANCHORING"/>
    <property type="match status" value="1"/>
</dbReference>
<sequence length="241" mass="23061">MRQVMRKGLITVAAASGALAVTGGIAYADAGATGTASDSPGVASGNSVQAPVHVPVNVCGNTIDVIGLLNPAAGNSCANTSDASDDDGSGDDSYGGSSSSGGGSHAGGHTSDSPGVGSGNNVQLPIDLPVNACGNTVDVIGIGNPAGGNDCANGESTPPPVTPPTEPPVTPHHPGTPEKPPVTPRTPDQPNKPGTQTVTPPKGQSQLAETGSSLPIGAAGAASAGALLAGAVLYRRAKAGV</sequence>
<dbReference type="GO" id="GO:0007155">
    <property type="term" value="P:cell adhesion"/>
    <property type="evidence" value="ECO:0007669"/>
    <property type="project" value="UniProtKB-KW"/>
</dbReference>
<proteinExistence type="predicted"/>
<evidence type="ECO:0000256" key="4">
    <source>
        <dbReference type="ARBA" id="ARBA00022729"/>
    </source>
</evidence>
<evidence type="ECO:0000259" key="12">
    <source>
        <dbReference type="PROSITE" id="PS51884"/>
    </source>
</evidence>
<evidence type="ECO:0000256" key="10">
    <source>
        <dbReference type="SAM" id="SignalP"/>
    </source>
</evidence>
<dbReference type="InterPro" id="IPR005528">
    <property type="entry name" value="ChpA-H"/>
</dbReference>
<feature type="domain" description="Chaplin" evidence="12">
    <location>
        <begin position="113"/>
        <end position="153"/>
    </location>
</feature>
<feature type="region of interest" description="Disordered" evidence="9">
    <location>
        <begin position="78"/>
        <end position="122"/>
    </location>
</feature>
<dbReference type="Proteomes" id="UP000516428">
    <property type="component" value="Chromosome"/>
</dbReference>
<dbReference type="EMBL" id="CP061281">
    <property type="protein sequence ID" value="QNS07171.1"/>
    <property type="molecule type" value="Genomic_DNA"/>
</dbReference>
<evidence type="ECO:0000313" key="13">
    <source>
        <dbReference type="EMBL" id="QNS07171.1"/>
    </source>
</evidence>
<evidence type="ECO:0000256" key="2">
    <source>
        <dbReference type="ARBA" id="ARBA00022512"/>
    </source>
</evidence>
<keyword evidence="2" id="KW-0134">Cell wall</keyword>
<evidence type="ECO:0000259" key="11">
    <source>
        <dbReference type="PROSITE" id="PS50847"/>
    </source>
</evidence>
<protein>
    <submittedName>
        <fullName evidence="13">Chaplin</fullName>
    </submittedName>
</protein>
<keyword evidence="14" id="KW-1185">Reference proteome</keyword>
<keyword evidence="5" id="KW-0130">Cell adhesion</keyword>
<feature type="domain" description="Gram-positive cocci surface proteins LPxTG" evidence="11">
    <location>
        <begin position="207"/>
        <end position="241"/>
    </location>
</feature>
<feature type="domain" description="Chaplin" evidence="12">
    <location>
        <begin position="39"/>
        <end position="79"/>
    </location>
</feature>
<evidence type="ECO:0000256" key="5">
    <source>
        <dbReference type="ARBA" id="ARBA00022889"/>
    </source>
</evidence>
<name>A0A7H1BEL6_9ACTN</name>